<evidence type="ECO:0000313" key="3">
    <source>
        <dbReference type="EMBL" id="KAI7804941.1"/>
    </source>
</evidence>
<protein>
    <submittedName>
        <fullName evidence="3">Coiled-coil domain-containing protein 170</fullName>
    </submittedName>
</protein>
<dbReference type="AlphaFoldDB" id="A0A9W8C065"/>
<keyword evidence="4" id="KW-1185">Reference proteome</keyword>
<accession>A0A9W8C065</accession>
<dbReference type="Gene3D" id="1.10.287.1490">
    <property type="match status" value="1"/>
</dbReference>
<evidence type="ECO:0000313" key="4">
    <source>
        <dbReference type="Proteomes" id="UP001059041"/>
    </source>
</evidence>
<sequence length="728" mass="83271">KDILKIIQRCKTAGLCYDHILTIYVVLSTTDSASAMEESLIQQHLSHYKQATETAREELAALQAKYQSLQSQVSDAQSKAASHEETIKNLKDVIDRHKEKEARQESLIGSLRERIYNTEQEMLSITSSKSIMDMRTHTLAKENEEVKEKLMELDIKSKQYFAEWNKAKQEASENQRRSDEFISTLANKVSINVSAKADPMDYIVSTVETCFKENERLKNGVCDFEESLRSYEVECKASRGTVKRLATDVEHEQTLSASRLNELNSVKQELDFASLKKLSLEREKQTLQTSLQETQQALASAQQRCSHYENLSRDLDDKLHSTQNETRASHSHHGAFMKELETLLHDQCLSHRPTPEELLKSLAAVCTRENSARKSNAEMEGRLAEQEEEVSKHKEYQRSAEQREQKLLHKIQNLEDELLTAGVCKDGMSQDKQQYLRFLDQLSEKLKVEHMAADLGFDMRLEAIHARAQQLTRQEGTAVLETRTQVHNLQRKLKEQRQRSDSKELHLELLMRKVSQLEEEKRSRSALAVEKDDASLTCKKLQKRVDRLQAELSTLRFSNTELKAQLSHTHELKIKVMEQNQTIEEQSKNLDKLEKNTVKTELKVSTMNSELQKLQLRARDESQQTQRLLNTQSSAITELARTEKQLLDFHAVVSQMLGVDGAGCIPNYEVLRRLEVLIQSCRGHRAAHLHHQHQMWESPVSFINAAHPPGSSTAACEGQGSQRANDGP</sequence>
<feature type="coiled-coil region" evidence="1">
    <location>
        <begin position="479"/>
        <end position="631"/>
    </location>
</feature>
<feature type="coiled-coil region" evidence="1">
    <location>
        <begin position="263"/>
        <end position="311"/>
    </location>
</feature>
<evidence type="ECO:0000256" key="1">
    <source>
        <dbReference type="SAM" id="Coils"/>
    </source>
</evidence>
<feature type="region of interest" description="Disordered" evidence="2">
    <location>
        <begin position="707"/>
        <end position="728"/>
    </location>
</feature>
<dbReference type="PANTHER" id="PTHR18863">
    <property type="entry name" value="TSEC-2-RELATED"/>
    <property type="match status" value="1"/>
</dbReference>
<proteinExistence type="predicted"/>
<dbReference type="EMBL" id="JAFHDT010000010">
    <property type="protein sequence ID" value="KAI7804941.1"/>
    <property type="molecule type" value="Genomic_DNA"/>
</dbReference>
<feature type="compositionally biased region" description="Polar residues" evidence="2">
    <location>
        <begin position="710"/>
        <end position="728"/>
    </location>
</feature>
<gene>
    <name evidence="3" type="ORF">IRJ41_024317</name>
</gene>
<dbReference type="Proteomes" id="UP001059041">
    <property type="component" value="Linkage Group LG10"/>
</dbReference>
<feature type="coiled-coil region" evidence="1">
    <location>
        <begin position="45"/>
        <end position="107"/>
    </location>
</feature>
<feature type="non-terminal residue" evidence="3">
    <location>
        <position position="728"/>
    </location>
</feature>
<reference evidence="3" key="1">
    <citation type="submission" date="2021-02" db="EMBL/GenBank/DDBJ databases">
        <title>Comparative genomics reveals that relaxation of natural selection precedes convergent phenotypic evolution of cavefish.</title>
        <authorList>
            <person name="Peng Z."/>
        </authorList>
    </citation>
    <scope>NUCLEOTIDE SEQUENCE</scope>
    <source>
        <tissue evidence="3">Muscle</tissue>
    </source>
</reference>
<comment type="caution">
    <text evidence="3">The sequence shown here is derived from an EMBL/GenBank/DDBJ whole genome shotgun (WGS) entry which is preliminary data.</text>
</comment>
<evidence type="ECO:0000256" key="2">
    <source>
        <dbReference type="SAM" id="MobiDB-lite"/>
    </source>
</evidence>
<organism evidence="3 4">
    <name type="scientific">Triplophysa rosa</name>
    <name type="common">Cave loach</name>
    <dbReference type="NCBI Taxonomy" id="992332"/>
    <lineage>
        <taxon>Eukaryota</taxon>
        <taxon>Metazoa</taxon>
        <taxon>Chordata</taxon>
        <taxon>Craniata</taxon>
        <taxon>Vertebrata</taxon>
        <taxon>Euteleostomi</taxon>
        <taxon>Actinopterygii</taxon>
        <taxon>Neopterygii</taxon>
        <taxon>Teleostei</taxon>
        <taxon>Ostariophysi</taxon>
        <taxon>Cypriniformes</taxon>
        <taxon>Nemacheilidae</taxon>
        <taxon>Triplophysa</taxon>
    </lineage>
</organism>
<keyword evidence="1" id="KW-0175">Coiled coil</keyword>
<name>A0A9W8C065_TRIRA</name>
<feature type="coiled-coil region" evidence="1">
    <location>
        <begin position="369"/>
        <end position="417"/>
    </location>
</feature>
<dbReference type="InterPro" id="IPR039139">
    <property type="entry name" value="CCDC170-like"/>
</dbReference>
<dbReference type="PANTHER" id="PTHR18863:SF4">
    <property type="entry name" value="COILED-COIL DOMAIN-CONTAINING PROTEIN 170"/>
    <property type="match status" value="1"/>
</dbReference>